<gene>
    <name evidence="2" type="ORF">PS833_06389</name>
</gene>
<reference evidence="2 3" key="1">
    <citation type="submission" date="2019-09" db="EMBL/GenBank/DDBJ databases">
        <authorList>
            <person name="Chandra G."/>
            <person name="Truman W A."/>
        </authorList>
    </citation>
    <scope>NUCLEOTIDE SEQUENCE [LARGE SCALE GENOMIC DNA]</scope>
    <source>
        <strain evidence="2">PS833</strain>
    </source>
</reference>
<dbReference type="Proteomes" id="UP000409037">
    <property type="component" value="Unassembled WGS sequence"/>
</dbReference>
<evidence type="ECO:0000256" key="1">
    <source>
        <dbReference type="SAM" id="MobiDB-lite"/>
    </source>
</evidence>
<protein>
    <recommendedName>
        <fullName evidence="4">DUF3077 domain-containing protein</fullName>
    </recommendedName>
</protein>
<sequence>MIKPSPNPPDTDPASPYQSPDSNKLNEAAERALDSHVPSTADIKATPRTHSTLFTVDPHATTETLAVYLVETLASVDVMVHHLVDHLDGGSRHALLGISNSIMLAEITANRMLDQIDPPA</sequence>
<evidence type="ECO:0000313" key="2">
    <source>
        <dbReference type="EMBL" id="VVO44384.1"/>
    </source>
</evidence>
<dbReference type="Pfam" id="PF19619">
    <property type="entry name" value="DUF6124"/>
    <property type="match status" value="1"/>
</dbReference>
<name>A0A5E7FZV4_PSEFL</name>
<evidence type="ECO:0008006" key="4">
    <source>
        <dbReference type="Google" id="ProtNLM"/>
    </source>
</evidence>
<organism evidence="2 3">
    <name type="scientific">Pseudomonas fluorescens</name>
    <dbReference type="NCBI Taxonomy" id="294"/>
    <lineage>
        <taxon>Bacteria</taxon>
        <taxon>Pseudomonadati</taxon>
        <taxon>Pseudomonadota</taxon>
        <taxon>Gammaproteobacteria</taxon>
        <taxon>Pseudomonadales</taxon>
        <taxon>Pseudomonadaceae</taxon>
        <taxon>Pseudomonas</taxon>
    </lineage>
</organism>
<accession>A0A5E7FZV4</accession>
<dbReference type="AlphaFoldDB" id="A0A5E7FZV4"/>
<evidence type="ECO:0000313" key="3">
    <source>
        <dbReference type="Proteomes" id="UP000409037"/>
    </source>
</evidence>
<proteinExistence type="predicted"/>
<dbReference type="RefSeq" id="WP_150801369.1">
    <property type="nucleotide sequence ID" value="NZ_CABVHU010000029.1"/>
</dbReference>
<dbReference type="OrthoDB" id="7023633at2"/>
<feature type="compositionally biased region" description="Pro residues" evidence="1">
    <location>
        <begin position="1"/>
        <end position="11"/>
    </location>
</feature>
<feature type="region of interest" description="Disordered" evidence="1">
    <location>
        <begin position="1"/>
        <end position="23"/>
    </location>
</feature>
<dbReference type="EMBL" id="CABVHU010000029">
    <property type="protein sequence ID" value="VVO44384.1"/>
    <property type="molecule type" value="Genomic_DNA"/>
</dbReference>